<evidence type="ECO:0000256" key="5">
    <source>
        <dbReference type="ARBA" id="ARBA00023004"/>
    </source>
</evidence>
<evidence type="ECO:0000256" key="3">
    <source>
        <dbReference type="ARBA" id="ARBA00022723"/>
    </source>
</evidence>
<dbReference type="InterPro" id="IPR001128">
    <property type="entry name" value="Cyt_P450"/>
</dbReference>
<dbReference type="SUPFAM" id="SSF48264">
    <property type="entry name" value="Cytochrome P450"/>
    <property type="match status" value="1"/>
</dbReference>
<evidence type="ECO:0000313" key="9">
    <source>
        <dbReference type="EMBL" id="KAL0461817.1"/>
    </source>
</evidence>
<dbReference type="InterPro" id="IPR002401">
    <property type="entry name" value="Cyt_P450_E_grp-I"/>
</dbReference>
<name>A0AAW2Y7T8_9LAMI</name>
<evidence type="ECO:0000256" key="4">
    <source>
        <dbReference type="ARBA" id="ARBA00023002"/>
    </source>
</evidence>
<comment type="similarity">
    <text evidence="8">Belongs to the cytochrome P450 family.</text>
</comment>
<dbReference type="Pfam" id="PF00067">
    <property type="entry name" value="p450"/>
    <property type="match status" value="1"/>
</dbReference>
<dbReference type="GO" id="GO:0016705">
    <property type="term" value="F:oxidoreductase activity, acting on paired donors, with incorporation or reduction of molecular oxygen"/>
    <property type="evidence" value="ECO:0007669"/>
    <property type="project" value="InterPro"/>
</dbReference>
<organism evidence="9">
    <name type="scientific">Sesamum latifolium</name>
    <dbReference type="NCBI Taxonomy" id="2727402"/>
    <lineage>
        <taxon>Eukaryota</taxon>
        <taxon>Viridiplantae</taxon>
        <taxon>Streptophyta</taxon>
        <taxon>Embryophyta</taxon>
        <taxon>Tracheophyta</taxon>
        <taxon>Spermatophyta</taxon>
        <taxon>Magnoliopsida</taxon>
        <taxon>eudicotyledons</taxon>
        <taxon>Gunneridae</taxon>
        <taxon>Pentapetalae</taxon>
        <taxon>asterids</taxon>
        <taxon>lamiids</taxon>
        <taxon>Lamiales</taxon>
        <taxon>Pedaliaceae</taxon>
        <taxon>Sesamum</taxon>
    </lineage>
</organism>
<sequence length="115" mass="12770">MIIVNAWAIHKDPKIWDDPLTFRPERFEGGQVETHKLLPFGMGRRACPGAGLAQKFVGLALASFIQCFDWERTSMEKIDLAEGSGITLPKAKTLEAMCKPRTVMGKVLAQVVLRS</sequence>
<evidence type="ECO:0000256" key="2">
    <source>
        <dbReference type="ARBA" id="ARBA00022617"/>
    </source>
</evidence>
<keyword evidence="6 8" id="KW-0503">Monooxygenase</keyword>
<evidence type="ECO:0000256" key="1">
    <source>
        <dbReference type="ARBA" id="ARBA00004167"/>
    </source>
</evidence>
<evidence type="ECO:0000256" key="6">
    <source>
        <dbReference type="ARBA" id="ARBA00023033"/>
    </source>
</evidence>
<dbReference type="PRINTS" id="PR00463">
    <property type="entry name" value="EP450I"/>
</dbReference>
<gene>
    <name evidence="9" type="ORF">Slati_0069300</name>
</gene>
<accession>A0AAW2Y7T8</accession>
<comment type="caution">
    <text evidence="9">The sequence shown here is derived from an EMBL/GenBank/DDBJ whole genome shotgun (WGS) entry which is preliminary data.</text>
</comment>
<comment type="cofactor">
    <cofactor evidence="7">
        <name>heme</name>
        <dbReference type="ChEBI" id="CHEBI:30413"/>
    </cofactor>
</comment>
<comment type="subcellular location">
    <subcellularLocation>
        <location evidence="1">Membrane</location>
        <topology evidence="1">Single-pass membrane protein</topology>
    </subcellularLocation>
</comment>
<dbReference type="PROSITE" id="PS00086">
    <property type="entry name" value="CYTOCHROME_P450"/>
    <property type="match status" value="1"/>
</dbReference>
<dbReference type="GO" id="GO:0005506">
    <property type="term" value="F:iron ion binding"/>
    <property type="evidence" value="ECO:0007669"/>
    <property type="project" value="InterPro"/>
</dbReference>
<evidence type="ECO:0000256" key="7">
    <source>
        <dbReference type="PIRSR" id="PIRSR602401-1"/>
    </source>
</evidence>
<dbReference type="PANTHER" id="PTHR47947:SF57">
    <property type="entry name" value="CYTOCHROME P450 81F3-LIKE"/>
    <property type="match status" value="1"/>
</dbReference>
<dbReference type="InterPro" id="IPR036396">
    <property type="entry name" value="Cyt_P450_sf"/>
</dbReference>
<keyword evidence="3 7" id="KW-0479">Metal-binding</keyword>
<feature type="binding site" description="axial binding residue" evidence="7">
    <location>
        <position position="47"/>
    </location>
    <ligand>
        <name>heme</name>
        <dbReference type="ChEBI" id="CHEBI:30413"/>
    </ligand>
    <ligandPart>
        <name>Fe</name>
        <dbReference type="ChEBI" id="CHEBI:18248"/>
    </ligandPart>
</feature>
<dbReference type="GO" id="GO:0020037">
    <property type="term" value="F:heme binding"/>
    <property type="evidence" value="ECO:0007669"/>
    <property type="project" value="InterPro"/>
</dbReference>
<dbReference type="AlphaFoldDB" id="A0AAW2Y7T8"/>
<dbReference type="PANTHER" id="PTHR47947">
    <property type="entry name" value="CYTOCHROME P450 82C3-RELATED"/>
    <property type="match status" value="1"/>
</dbReference>
<protein>
    <submittedName>
        <fullName evidence="9">Cytochrome</fullName>
    </submittedName>
</protein>
<dbReference type="InterPro" id="IPR050651">
    <property type="entry name" value="Plant_Cytochrome_P450_Monoox"/>
</dbReference>
<keyword evidence="2 7" id="KW-0349">Heme</keyword>
<evidence type="ECO:0000256" key="8">
    <source>
        <dbReference type="RuleBase" id="RU000461"/>
    </source>
</evidence>
<reference evidence="9" key="2">
    <citation type="journal article" date="2024" name="Plant">
        <title>Genomic evolution and insights into agronomic trait innovations of Sesamum species.</title>
        <authorList>
            <person name="Miao H."/>
            <person name="Wang L."/>
            <person name="Qu L."/>
            <person name="Liu H."/>
            <person name="Sun Y."/>
            <person name="Le M."/>
            <person name="Wang Q."/>
            <person name="Wei S."/>
            <person name="Zheng Y."/>
            <person name="Lin W."/>
            <person name="Duan Y."/>
            <person name="Cao H."/>
            <person name="Xiong S."/>
            <person name="Wang X."/>
            <person name="Wei L."/>
            <person name="Li C."/>
            <person name="Ma Q."/>
            <person name="Ju M."/>
            <person name="Zhao R."/>
            <person name="Li G."/>
            <person name="Mu C."/>
            <person name="Tian Q."/>
            <person name="Mei H."/>
            <person name="Zhang T."/>
            <person name="Gao T."/>
            <person name="Zhang H."/>
        </authorList>
    </citation>
    <scope>NUCLEOTIDE SEQUENCE</scope>
    <source>
        <strain evidence="9">KEN1</strain>
    </source>
</reference>
<dbReference type="EMBL" id="JACGWN010000001">
    <property type="protein sequence ID" value="KAL0461817.1"/>
    <property type="molecule type" value="Genomic_DNA"/>
</dbReference>
<keyword evidence="5 7" id="KW-0408">Iron</keyword>
<keyword evidence="4 8" id="KW-0560">Oxidoreductase</keyword>
<dbReference type="Gene3D" id="1.10.630.10">
    <property type="entry name" value="Cytochrome P450"/>
    <property type="match status" value="1"/>
</dbReference>
<dbReference type="GO" id="GO:0016020">
    <property type="term" value="C:membrane"/>
    <property type="evidence" value="ECO:0007669"/>
    <property type="project" value="UniProtKB-SubCell"/>
</dbReference>
<dbReference type="GO" id="GO:0004497">
    <property type="term" value="F:monooxygenase activity"/>
    <property type="evidence" value="ECO:0007669"/>
    <property type="project" value="UniProtKB-KW"/>
</dbReference>
<dbReference type="InterPro" id="IPR017972">
    <property type="entry name" value="Cyt_P450_CS"/>
</dbReference>
<proteinExistence type="inferred from homology"/>
<reference evidence="9" key="1">
    <citation type="submission" date="2020-06" db="EMBL/GenBank/DDBJ databases">
        <authorList>
            <person name="Li T."/>
            <person name="Hu X."/>
            <person name="Zhang T."/>
            <person name="Song X."/>
            <person name="Zhang H."/>
            <person name="Dai N."/>
            <person name="Sheng W."/>
            <person name="Hou X."/>
            <person name="Wei L."/>
        </authorList>
    </citation>
    <scope>NUCLEOTIDE SEQUENCE</scope>
    <source>
        <strain evidence="9">KEN1</strain>
        <tissue evidence="9">Leaf</tissue>
    </source>
</reference>